<protein>
    <submittedName>
        <fullName evidence="1">Uncharacterized protein</fullName>
    </submittedName>
</protein>
<dbReference type="EMBL" id="OV121136">
    <property type="protein sequence ID" value="CAH0556484.1"/>
    <property type="molecule type" value="Genomic_DNA"/>
</dbReference>
<organism evidence="1 2">
    <name type="scientific">Brassicogethes aeneus</name>
    <name type="common">Rape pollen beetle</name>
    <name type="synonym">Meligethes aeneus</name>
    <dbReference type="NCBI Taxonomy" id="1431903"/>
    <lineage>
        <taxon>Eukaryota</taxon>
        <taxon>Metazoa</taxon>
        <taxon>Ecdysozoa</taxon>
        <taxon>Arthropoda</taxon>
        <taxon>Hexapoda</taxon>
        <taxon>Insecta</taxon>
        <taxon>Pterygota</taxon>
        <taxon>Neoptera</taxon>
        <taxon>Endopterygota</taxon>
        <taxon>Coleoptera</taxon>
        <taxon>Polyphaga</taxon>
        <taxon>Cucujiformia</taxon>
        <taxon>Nitidulidae</taxon>
        <taxon>Meligethinae</taxon>
        <taxon>Brassicogethes</taxon>
    </lineage>
</organism>
<keyword evidence="2" id="KW-1185">Reference proteome</keyword>
<dbReference type="OrthoDB" id="6762186at2759"/>
<accession>A0A9P0B333</accession>
<sequence>MFVRDLVCRATEKVSDKQPVEQVYSELTVFNQKPDFTKESSVTSEEIEISYMEEPESYVRDEEDSDCSVRDKDYVLEQESSDIDHYEDDVPTANESEIETKKRMRWGSSNRSNWKREKVKRQKIEMKRPKDIDCSRCRFKCTEKIVAENRTAICAIYWACDFTRRKDFILNNVECRVPERRRQKTEGKKNLRVNSKAYFLSPNAERKVRVCNFFIKTLCISKEVVEHAFNKKGTGGLYTGGDQRGKREPHNKTKSKDIENVKRHIESFPVLELHYSRKSTKRQYLDCKLTIAKMHSLYKEICIKDACKPVSLITYRRIFCQNYNYSFFKPKKDQCQICMSYKSHVSEKSTELENKYQNHVARKEDCNAAKVRDKERSLKENNFVCCTFDLQCVLQIPKSDVSPMYYSRKICTYNLTVYELAPPNNAFCYSWTELNGKREQLSKLLIKNKLKNTLGEKVNWLKVKCFKYLKSKPGMLLYRYDHTSEYKEIFVLAKGKGRPSKITDMKIIKAYTKVRPISLKKKQDLLKLCKGEDPPVPEEFHQYYKTLPVLKEIEDTIPEPSIEDSDMESGKED</sequence>
<name>A0A9P0B333_BRAAE</name>
<evidence type="ECO:0000313" key="2">
    <source>
        <dbReference type="Proteomes" id="UP001154078"/>
    </source>
</evidence>
<evidence type="ECO:0000313" key="1">
    <source>
        <dbReference type="EMBL" id="CAH0556484.1"/>
    </source>
</evidence>
<dbReference type="PANTHER" id="PTHR10773:SF19">
    <property type="match status" value="1"/>
</dbReference>
<dbReference type="PANTHER" id="PTHR10773">
    <property type="entry name" value="DNA-DIRECTED RNA POLYMERASES I, II, AND III SUBUNIT RPABC2"/>
    <property type="match status" value="1"/>
</dbReference>
<proteinExistence type="predicted"/>
<dbReference type="Proteomes" id="UP001154078">
    <property type="component" value="Chromosome 5"/>
</dbReference>
<reference evidence="1" key="1">
    <citation type="submission" date="2021-12" db="EMBL/GenBank/DDBJ databases">
        <authorList>
            <person name="King R."/>
        </authorList>
    </citation>
    <scope>NUCLEOTIDE SEQUENCE</scope>
</reference>
<gene>
    <name evidence="1" type="ORF">MELIAE_LOCUS7412</name>
</gene>
<dbReference type="AlphaFoldDB" id="A0A9P0B333"/>